<proteinExistence type="predicted"/>
<dbReference type="EMBL" id="BDHI01000002">
    <property type="protein sequence ID" value="GCB19291.1"/>
    <property type="molecule type" value="Genomic_DNA"/>
</dbReference>
<comment type="caution">
    <text evidence="2">The sequence shown here is derived from an EMBL/GenBank/DDBJ whole genome shotgun (WGS) entry which is preliminary data.</text>
</comment>
<dbReference type="InterPro" id="IPR036869">
    <property type="entry name" value="J_dom_sf"/>
</dbReference>
<reference evidence="2 3" key="1">
    <citation type="submission" date="2016-09" db="EMBL/GenBank/DDBJ databases">
        <title>Aspergillus awamori IFM 58123T.</title>
        <authorList>
            <person name="Kusuya Y."/>
            <person name="Shimizu M."/>
            <person name="Takahashi H."/>
            <person name="Yaguchi T."/>
        </authorList>
    </citation>
    <scope>NUCLEOTIDE SEQUENCE [LARGE SCALE GENOMIC DNA]</scope>
    <source>
        <strain evidence="2 3">IFM 58123</strain>
    </source>
</reference>
<protein>
    <submittedName>
        <fullName evidence="2">J domain-containing protein 1</fullName>
    </submittedName>
</protein>
<evidence type="ECO:0000313" key="3">
    <source>
        <dbReference type="Proteomes" id="UP000286921"/>
    </source>
</evidence>
<evidence type="ECO:0000313" key="2">
    <source>
        <dbReference type="EMBL" id="GCB19291.1"/>
    </source>
</evidence>
<organism evidence="2 3">
    <name type="scientific">Aspergillus awamori</name>
    <name type="common">Black koji mold</name>
    <dbReference type="NCBI Taxonomy" id="105351"/>
    <lineage>
        <taxon>Eukaryota</taxon>
        <taxon>Fungi</taxon>
        <taxon>Dikarya</taxon>
        <taxon>Ascomycota</taxon>
        <taxon>Pezizomycotina</taxon>
        <taxon>Eurotiomycetes</taxon>
        <taxon>Eurotiomycetidae</taxon>
        <taxon>Eurotiales</taxon>
        <taxon>Aspergillaceae</taxon>
        <taxon>Aspergillus</taxon>
    </lineage>
</organism>
<dbReference type="InterPro" id="IPR001623">
    <property type="entry name" value="DnaJ_domain"/>
</dbReference>
<dbReference type="SUPFAM" id="SSF46565">
    <property type="entry name" value="Chaperone J-domain"/>
    <property type="match status" value="1"/>
</dbReference>
<dbReference type="PROSITE" id="PS50076">
    <property type="entry name" value="DNAJ_2"/>
    <property type="match status" value="1"/>
</dbReference>
<dbReference type="AlphaFoldDB" id="A0A401KJ95"/>
<sequence>MFKKPNILCCGGGLQLLNSPCLSSPPRYRAFPSQSRYSARRYATASHNPETDLSWPSSPTFTPYELFKQDRTAPYSKARYYEMVKIYHPDRPCSGHPLCRDLTPEVRLQRYHILVAAHEILSDPSRRAAYDFSGAGWNLHPYETPIPSWARTGSSNYGPIYANATWEDWERWNNRHQGKQQTLVDHRTFATFVILLTLMGGALQASWISKLSRGYEDRLWELNEESSRLLKGRRENTQHQMQSVDARVQHFLIRRDPSGCGLKEEEQPVYKQVLHSQKSSNDPPAEFLGSERQDVSAITDIVERWWTDSVSRFPERMPLKPAEEDLLRVCYVPSPTVHPAAGSGTFSQRVIPDPIEEFPRHRDCSYEEAAPRYFALQVLREDRCRGVVLSGMDDGKLTRGALSILTEDLEITFSSPITTNCLIDARAIDVTTSAEEFLANVEGGIVPVTCHEDVLRIAFIYLDEGLWTGNGVFDVVEKLHSHGLSFGEGVLRFNRSLDIFYLAQLAAAIYRYTSQLEDDFPSFSDFPALYIAHHALLHSSAWRSYYSYPFLTQRTTARFYRLPDLQDLPDSSCPLCQPRHSLASLHILKIPRWAYTVGCTRRRQPFLPFETLTAVALSTLEATMTRLHTAYPSAPPYSESHARYWLDYFTPDPSPSRVAEVTPWQAWRPHSFGILVAQGKYDIHRLEAEYLTRIAGGEIIEGDTQPEQLIWCGWPDGGIEGQAWWRGWEEEVGSEEEVDFLAAVAVEETVGLGLQGIEMDELDLSIRSHILLAVMQAAVKDKQERERFLGELKRRMVQKGRTVNERAGKWTREALEIMEPYVRKWQGMWPGVEERGKMLRRTLVENAQLFARWRLSSNSMQFTFALRPRV</sequence>
<dbReference type="InterPro" id="IPR018253">
    <property type="entry name" value="DnaJ_domain_CS"/>
</dbReference>
<dbReference type="CDD" id="cd06257">
    <property type="entry name" value="DnaJ"/>
    <property type="match status" value="1"/>
</dbReference>
<keyword evidence="3" id="KW-1185">Reference proteome</keyword>
<accession>A0A401KJ95</accession>
<evidence type="ECO:0000259" key="1">
    <source>
        <dbReference type="PROSITE" id="PS50076"/>
    </source>
</evidence>
<feature type="domain" description="J" evidence="1">
    <location>
        <begin position="59"/>
        <end position="134"/>
    </location>
</feature>
<dbReference type="STRING" id="105351.A0A401KJ95"/>
<dbReference type="PROSITE" id="PS00636">
    <property type="entry name" value="DNAJ_1"/>
    <property type="match status" value="1"/>
</dbReference>
<name>A0A401KJ95_ASPAW</name>
<dbReference type="Proteomes" id="UP000286921">
    <property type="component" value="Unassembled WGS sequence"/>
</dbReference>
<gene>
    <name evidence="2" type="ORF">AAWM_02176</name>
</gene>
<dbReference type="Gene3D" id="1.10.287.110">
    <property type="entry name" value="DnaJ domain"/>
    <property type="match status" value="1"/>
</dbReference>